<dbReference type="InterPro" id="IPR020846">
    <property type="entry name" value="MFS_dom"/>
</dbReference>
<dbReference type="GO" id="GO:0016020">
    <property type="term" value="C:membrane"/>
    <property type="evidence" value="ECO:0007669"/>
    <property type="project" value="UniProtKB-SubCell"/>
</dbReference>
<dbReference type="PANTHER" id="PTHR24064">
    <property type="entry name" value="SOLUTE CARRIER FAMILY 22 MEMBER"/>
    <property type="match status" value="1"/>
</dbReference>
<dbReference type="PROSITE" id="PS00216">
    <property type="entry name" value="SUGAR_TRANSPORT_1"/>
    <property type="match status" value="1"/>
</dbReference>
<organism evidence="7 8">
    <name type="scientific">Kingdonia uniflora</name>
    <dbReference type="NCBI Taxonomy" id="39325"/>
    <lineage>
        <taxon>Eukaryota</taxon>
        <taxon>Viridiplantae</taxon>
        <taxon>Streptophyta</taxon>
        <taxon>Embryophyta</taxon>
        <taxon>Tracheophyta</taxon>
        <taxon>Spermatophyta</taxon>
        <taxon>Magnoliopsida</taxon>
        <taxon>Ranunculales</taxon>
        <taxon>Circaeasteraceae</taxon>
        <taxon>Kingdonia</taxon>
    </lineage>
</organism>
<feature type="transmembrane region" description="Helical" evidence="5">
    <location>
        <begin position="208"/>
        <end position="225"/>
    </location>
</feature>
<dbReference type="OrthoDB" id="3936150at2759"/>
<evidence type="ECO:0000256" key="5">
    <source>
        <dbReference type="SAM" id="Phobius"/>
    </source>
</evidence>
<comment type="caution">
    <text evidence="7">The sequence shown here is derived from an EMBL/GenBank/DDBJ whole genome shotgun (WGS) entry which is preliminary data.</text>
</comment>
<dbReference type="EMBL" id="JACGCM010001009">
    <property type="protein sequence ID" value="KAF6163026.1"/>
    <property type="molecule type" value="Genomic_DNA"/>
</dbReference>
<evidence type="ECO:0000256" key="1">
    <source>
        <dbReference type="ARBA" id="ARBA00004141"/>
    </source>
</evidence>
<sequence length="397" mass="42528">MFVVIIGAGVFGHLSDSFLGRKGSLTVVCILNAIFGCLTALSPTYWVYTVLRFLTGFSTGGVGLCSFVLASEPIGPAMRGVAGMSVFYFFSAGIALLSGIAYMFQSWRALYVVSSIPSLLFLVMVLPFISESPRWYLVRGRIDKAMKVMHEIAKCNGKHLPSGIVLALDDDKEPNDTHQDYKEEATTKDAVTGSLLDVLKMPITRVRLLLSVAINFMCAVVYYGLSLNVVNLGTNLYLNVTLNAVAEMPAYTLTAILLDRLGRKPLAIGTFWFSGAFCLIGSLVGKNGAWKFVRMVCGVLGIFGMAGAYNLLFLYTAELFPTVVRNAALGCAAQAGQLGAILAPLVVVLGGALPFAIFGVCGIVGGVLCLYLPETLNRPLYDTMAGMEDGEKSVILA</sequence>
<dbReference type="PROSITE" id="PS50850">
    <property type="entry name" value="MFS"/>
    <property type="match status" value="1"/>
</dbReference>
<evidence type="ECO:0000256" key="3">
    <source>
        <dbReference type="ARBA" id="ARBA00022989"/>
    </source>
</evidence>
<gene>
    <name evidence="7" type="ORF">GIB67_021175</name>
</gene>
<feature type="transmembrane region" description="Helical" evidence="5">
    <location>
        <begin position="81"/>
        <end position="104"/>
    </location>
</feature>
<feature type="domain" description="Major facilitator superfamily (MFS) profile" evidence="6">
    <location>
        <begin position="1"/>
        <end position="377"/>
    </location>
</feature>
<keyword evidence="8" id="KW-1185">Reference proteome</keyword>
<feature type="transmembrane region" description="Helical" evidence="5">
    <location>
        <begin position="237"/>
        <end position="258"/>
    </location>
</feature>
<proteinExistence type="predicted"/>
<feature type="transmembrane region" description="Helical" evidence="5">
    <location>
        <begin position="265"/>
        <end position="286"/>
    </location>
</feature>
<dbReference type="SUPFAM" id="SSF103473">
    <property type="entry name" value="MFS general substrate transporter"/>
    <property type="match status" value="1"/>
</dbReference>
<evidence type="ECO:0000313" key="8">
    <source>
        <dbReference type="Proteomes" id="UP000541444"/>
    </source>
</evidence>
<dbReference type="InterPro" id="IPR036259">
    <property type="entry name" value="MFS_trans_sf"/>
</dbReference>
<feature type="transmembrane region" description="Helical" evidence="5">
    <location>
        <begin position="47"/>
        <end position="69"/>
    </location>
</feature>
<dbReference type="Pfam" id="PF00083">
    <property type="entry name" value="Sugar_tr"/>
    <property type="match status" value="1"/>
</dbReference>
<dbReference type="PROSITE" id="PS00217">
    <property type="entry name" value="SUGAR_TRANSPORT_2"/>
    <property type="match status" value="1"/>
</dbReference>
<keyword evidence="2 5" id="KW-0812">Transmembrane</keyword>
<comment type="subcellular location">
    <subcellularLocation>
        <location evidence="1">Membrane</location>
        <topology evidence="1">Multi-pass membrane protein</topology>
    </subcellularLocation>
</comment>
<feature type="transmembrane region" description="Helical" evidence="5">
    <location>
        <begin position="23"/>
        <end position="41"/>
    </location>
</feature>
<accession>A0A7J7N7C5</accession>
<name>A0A7J7N7C5_9MAGN</name>
<feature type="transmembrane region" description="Helical" evidence="5">
    <location>
        <begin position="353"/>
        <end position="372"/>
    </location>
</feature>
<evidence type="ECO:0000259" key="6">
    <source>
        <dbReference type="PROSITE" id="PS50850"/>
    </source>
</evidence>
<dbReference type="InterPro" id="IPR005829">
    <property type="entry name" value="Sugar_transporter_CS"/>
</dbReference>
<protein>
    <recommendedName>
        <fullName evidence="6">Major facilitator superfamily (MFS) profile domain-containing protein</fullName>
    </recommendedName>
</protein>
<feature type="transmembrane region" description="Helical" evidence="5">
    <location>
        <begin position="110"/>
        <end position="129"/>
    </location>
</feature>
<reference evidence="7 8" key="1">
    <citation type="journal article" date="2020" name="IScience">
        <title>Genome Sequencing of the Endangered Kingdonia uniflora (Circaeasteraceae, Ranunculales) Reveals Potential Mechanisms of Evolutionary Specialization.</title>
        <authorList>
            <person name="Sun Y."/>
            <person name="Deng T."/>
            <person name="Zhang A."/>
            <person name="Moore M.J."/>
            <person name="Landis J.B."/>
            <person name="Lin N."/>
            <person name="Zhang H."/>
            <person name="Zhang X."/>
            <person name="Huang J."/>
            <person name="Zhang X."/>
            <person name="Sun H."/>
            <person name="Wang H."/>
        </authorList>
    </citation>
    <scope>NUCLEOTIDE SEQUENCE [LARGE SCALE GENOMIC DNA]</scope>
    <source>
        <strain evidence="7">TB1705</strain>
        <tissue evidence="7">Leaf</tissue>
    </source>
</reference>
<evidence type="ECO:0000313" key="7">
    <source>
        <dbReference type="EMBL" id="KAF6163026.1"/>
    </source>
</evidence>
<dbReference type="Proteomes" id="UP000541444">
    <property type="component" value="Unassembled WGS sequence"/>
</dbReference>
<keyword evidence="3 5" id="KW-1133">Transmembrane helix</keyword>
<dbReference type="AlphaFoldDB" id="A0A7J7N7C5"/>
<evidence type="ECO:0000256" key="2">
    <source>
        <dbReference type="ARBA" id="ARBA00022692"/>
    </source>
</evidence>
<dbReference type="Gene3D" id="1.20.1250.20">
    <property type="entry name" value="MFS general substrate transporter like domains"/>
    <property type="match status" value="1"/>
</dbReference>
<keyword evidence="4 5" id="KW-0472">Membrane</keyword>
<dbReference type="InterPro" id="IPR005828">
    <property type="entry name" value="MFS_sugar_transport-like"/>
</dbReference>
<dbReference type="GO" id="GO:0022857">
    <property type="term" value="F:transmembrane transporter activity"/>
    <property type="evidence" value="ECO:0007669"/>
    <property type="project" value="InterPro"/>
</dbReference>
<evidence type="ECO:0000256" key="4">
    <source>
        <dbReference type="ARBA" id="ARBA00023136"/>
    </source>
</evidence>
<feature type="transmembrane region" description="Helical" evidence="5">
    <location>
        <begin position="292"/>
        <end position="315"/>
    </location>
</feature>